<feature type="transmembrane region" description="Helical" evidence="11">
    <location>
        <begin position="79"/>
        <end position="102"/>
    </location>
</feature>
<dbReference type="InterPro" id="IPR026234">
    <property type="entry name" value="MRGPCRFAMILY"/>
</dbReference>
<dbReference type="GO" id="GO:0005886">
    <property type="term" value="C:plasma membrane"/>
    <property type="evidence" value="ECO:0007669"/>
    <property type="project" value="UniProtKB-SubCell"/>
</dbReference>
<evidence type="ECO:0000256" key="9">
    <source>
        <dbReference type="ARBA" id="ARBA00061394"/>
    </source>
</evidence>
<name>A0A6P7WSM9_9AMPH</name>
<dbReference type="InterPro" id="IPR017452">
    <property type="entry name" value="GPCR_Rhodpsn_7TM"/>
</dbReference>
<dbReference type="FunFam" id="1.20.1070.10:FF:000193">
    <property type="entry name" value="Mas-related G-protein coupled receptor member E"/>
    <property type="match status" value="1"/>
</dbReference>
<feature type="transmembrane region" description="Helical" evidence="11">
    <location>
        <begin position="155"/>
        <end position="174"/>
    </location>
</feature>
<dbReference type="PROSITE" id="PS00237">
    <property type="entry name" value="G_PROTEIN_RECEP_F1_1"/>
    <property type="match status" value="1"/>
</dbReference>
<feature type="transmembrane region" description="Helical" evidence="11">
    <location>
        <begin position="229"/>
        <end position="247"/>
    </location>
</feature>
<dbReference type="KEGG" id="muo:115460566"/>
<keyword evidence="13" id="KW-1185">Reference proteome</keyword>
<evidence type="ECO:0000256" key="5">
    <source>
        <dbReference type="ARBA" id="ARBA00023040"/>
    </source>
</evidence>
<feature type="domain" description="G-protein coupled receptors family 1 profile" evidence="12">
    <location>
        <begin position="50"/>
        <end position="287"/>
    </location>
</feature>
<dbReference type="GO" id="GO:0004930">
    <property type="term" value="F:G protein-coupled receptor activity"/>
    <property type="evidence" value="ECO:0007669"/>
    <property type="project" value="UniProtKB-KW"/>
</dbReference>
<dbReference type="Proteomes" id="UP000515156">
    <property type="component" value="Chromosome 1"/>
</dbReference>
<dbReference type="PROSITE" id="PS50262">
    <property type="entry name" value="G_PROTEIN_RECEP_F1_2"/>
    <property type="match status" value="1"/>
</dbReference>
<evidence type="ECO:0000313" key="14">
    <source>
        <dbReference type="RefSeq" id="XP_030046192.1"/>
    </source>
</evidence>
<proteinExistence type="inferred from homology"/>
<keyword evidence="6 11" id="KW-0472">Membrane</keyword>
<dbReference type="RefSeq" id="XP_030046192.1">
    <property type="nucleotide sequence ID" value="XM_030190332.1"/>
</dbReference>
<keyword evidence="5 10" id="KW-0297">G-protein coupled receptor</keyword>
<feature type="transmembrane region" description="Helical" evidence="11">
    <location>
        <begin position="267"/>
        <end position="290"/>
    </location>
</feature>
<evidence type="ECO:0000259" key="12">
    <source>
        <dbReference type="PROSITE" id="PS50262"/>
    </source>
</evidence>
<accession>A0A6P7WSM9</accession>
<dbReference type="GeneID" id="115460566"/>
<reference evidence="14" key="1">
    <citation type="submission" date="2025-08" db="UniProtKB">
        <authorList>
            <consortium name="RefSeq"/>
        </authorList>
    </citation>
    <scope>IDENTIFICATION</scope>
</reference>
<evidence type="ECO:0000256" key="6">
    <source>
        <dbReference type="ARBA" id="ARBA00023136"/>
    </source>
</evidence>
<gene>
    <name evidence="14" type="primary">LOC115460566</name>
</gene>
<evidence type="ECO:0000256" key="3">
    <source>
        <dbReference type="ARBA" id="ARBA00022692"/>
    </source>
</evidence>
<feature type="transmembrane region" description="Helical" evidence="11">
    <location>
        <begin position="36"/>
        <end position="58"/>
    </location>
</feature>
<dbReference type="InParanoid" id="A0A6P7WSM9"/>
<dbReference type="PRINTS" id="PR02108">
    <property type="entry name" value="MRGPCRFAMILY"/>
</dbReference>
<comment type="similarity">
    <text evidence="9">Belongs to the G-protein coupled receptor 1 family. Mas subfamily.</text>
</comment>
<evidence type="ECO:0000256" key="7">
    <source>
        <dbReference type="ARBA" id="ARBA00023170"/>
    </source>
</evidence>
<dbReference type="PRINTS" id="PR00237">
    <property type="entry name" value="GPCRRHODOPSN"/>
</dbReference>
<dbReference type="Gene3D" id="1.20.1070.10">
    <property type="entry name" value="Rhodopsin 7-helix transmembrane proteins"/>
    <property type="match status" value="1"/>
</dbReference>
<keyword evidence="2" id="KW-1003">Cell membrane</keyword>
<evidence type="ECO:0000256" key="10">
    <source>
        <dbReference type="RuleBase" id="RU000688"/>
    </source>
</evidence>
<keyword evidence="7 10" id="KW-0675">Receptor</keyword>
<dbReference type="SUPFAM" id="SSF81321">
    <property type="entry name" value="Family A G protein-coupled receptor-like"/>
    <property type="match status" value="1"/>
</dbReference>
<keyword evidence="3 10" id="KW-0812">Transmembrane</keyword>
<protein>
    <submittedName>
        <fullName evidence="14">Proto-oncogene Mas-like</fullName>
    </submittedName>
</protein>
<dbReference type="OrthoDB" id="6091802at2759"/>
<dbReference type="PANTHER" id="PTHR11334:SF29">
    <property type="entry name" value="MAS-RELATED G-PROTEIN COUPLED RECEPTOR MEMBER X2"/>
    <property type="match status" value="1"/>
</dbReference>
<evidence type="ECO:0000256" key="8">
    <source>
        <dbReference type="ARBA" id="ARBA00023224"/>
    </source>
</evidence>
<dbReference type="InterPro" id="IPR000276">
    <property type="entry name" value="GPCR_Rhodpsn"/>
</dbReference>
<dbReference type="PANTHER" id="PTHR11334">
    <property type="entry name" value="MAS-RELATED G-PROTEIN COUPLED RECEPTOR"/>
    <property type="match status" value="1"/>
</dbReference>
<evidence type="ECO:0000313" key="13">
    <source>
        <dbReference type="Proteomes" id="UP000515156"/>
    </source>
</evidence>
<dbReference type="AlphaFoldDB" id="A0A6P7WSM9"/>
<comment type="subcellular location">
    <subcellularLocation>
        <location evidence="1">Cell membrane</location>
        <topology evidence="1">Multi-pass membrane protein</topology>
    </subcellularLocation>
</comment>
<evidence type="ECO:0000256" key="11">
    <source>
        <dbReference type="SAM" id="Phobius"/>
    </source>
</evidence>
<evidence type="ECO:0000256" key="1">
    <source>
        <dbReference type="ARBA" id="ARBA00004651"/>
    </source>
</evidence>
<feature type="transmembrane region" description="Helical" evidence="11">
    <location>
        <begin position="122"/>
        <end position="143"/>
    </location>
</feature>
<keyword evidence="4 11" id="KW-1133">Transmembrane helix</keyword>
<feature type="transmembrane region" description="Helical" evidence="11">
    <location>
        <begin position="194"/>
        <end position="217"/>
    </location>
</feature>
<evidence type="ECO:0000256" key="4">
    <source>
        <dbReference type="ARBA" id="ARBA00022989"/>
    </source>
</evidence>
<keyword evidence="8 10" id="KW-0807">Transducer</keyword>
<sequence>MEELSTVFPNTTIPERSNGTGVGAYLLPKKETMATLVLLSAFISLFGMVGNGIVIWFLSFKIKRNKCTVYILNLAVADFLYLVSNFVISIVMFCITQAVYLSQINSDNIGRLEIVSKFGFNAGIYLLTAISMERCLSVLHPIWYHYHRPKHQSAIVSALLWALSCLVTGLEYFICKGIENAEPGTESCTAVYIFTSTLYLLIILLMVLSSLTLVIRVQRISVYCHSPRLYIAVVISVVVFLISVVPMRLLGLLPYFKVVSKQFLTMYFYLITEVCSSINCAANPFIYFFVASLKQSRCTVSLQEALQRLFRDEAETSG</sequence>
<evidence type="ECO:0000256" key="2">
    <source>
        <dbReference type="ARBA" id="ARBA00022475"/>
    </source>
</evidence>
<organism evidence="13 14">
    <name type="scientific">Microcaecilia unicolor</name>
    <dbReference type="NCBI Taxonomy" id="1415580"/>
    <lineage>
        <taxon>Eukaryota</taxon>
        <taxon>Metazoa</taxon>
        <taxon>Chordata</taxon>
        <taxon>Craniata</taxon>
        <taxon>Vertebrata</taxon>
        <taxon>Euteleostomi</taxon>
        <taxon>Amphibia</taxon>
        <taxon>Gymnophiona</taxon>
        <taxon>Siphonopidae</taxon>
        <taxon>Microcaecilia</taxon>
    </lineage>
</organism>
<dbReference type="Pfam" id="PF00001">
    <property type="entry name" value="7tm_1"/>
    <property type="match status" value="1"/>
</dbReference>